<dbReference type="SUPFAM" id="SSF51905">
    <property type="entry name" value="FAD/NAD(P)-binding domain"/>
    <property type="match status" value="1"/>
</dbReference>
<accession>A0AAD6MXW5</accession>
<comment type="cofactor">
    <cofactor evidence="1">
        <name>FAD</name>
        <dbReference type="ChEBI" id="CHEBI:57692"/>
    </cofactor>
</comment>
<evidence type="ECO:0000313" key="6">
    <source>
        <dbReference type="EMBL" id="KAJ5732064.1"/>
    </source>
</evidence>
<organism evidence="6 7">
    <name type="scientific">Penicillium malachiteum</name>
    <dbReference type="NCBI Taxonomy" id="1324776"/>
    <lineage>
        <taxon>Eukaryota</taxon>
        <taxon>Fungi</taxon>
        <taxon>Dikarya</taxon>
        <taxon>Ascomycota</taxon>
        <taxon>Pezizomycotina</taxon>
        <taxon>Eurotiomycetes</taxon>
        <taxon>Eurotiomycetidae</taxon>
        <taxon>Eurotiales</taxon>
        <taxon>Aspergillaceae</taxon>
        <taxon>Penicillium</taxon>
    </lineage>
</organism>
<dbReference type="PANTHER" id="PTHR43004:SF19">
    <property type="entry name" value="BINDING MONOOXYGENASE, PUTATIVE (JCVI)-RELATED"/>
    <property type="match status" value="1"/>
</dbReference>
<evidence type="ECO:0000313" key="7">
    <source>
        <dbReference type="Proteomes" id="UP001215712"/>
    </source>
</evidence>
<name>A0AAD6MXW5_9EURO</name>
<evidence type="ECO:0000259" key="5">
    <source>
        <dbReference type="Pfam" id="PF01494"/>
    </source>
</evidence>
<feature type="domain" description="FAD-binding" evidence="5">
    <location>
        <begin position="16"/>
        <end position="379"/>
    </location>
</feature>
<dbReference type="InterPro" id="IPR002938">
    <property type="entry name" value="FAD-bd"/>
</dbReference>
<keyword evidence="2" id="KW-0285">Flavoprotein</keyword>
<dbReference type="GO" id="GO:0071949">
    <property type="term" value="F:FAD binding"/>
    <property type="evidence" value="ECO:0007669"/>
    <property type="project" value="InterPro"/>
</dbReference>
<comment type="caution">
    <text evidence="6">The sequence shown here is derived from an EMBL/GenBank/DDBJ whole genome shotgun (WGS) entry which is preliminary data.</text>
</comment>
<dbReference type="PRINTS" id="PR00420">
    <property type="entry name" value="RNGMNOXGNASE"/>
</dbReference>
<dbReference type="GO" id="GO:0016709">
    <property type="term" value="F:oxidoreductase activity, acting on paired donors, with incorporation or reduction of molecular oxygen, NAD(P)H as one donor, and incorporation of one atom of oxygen"/>
    <property type="evidence" value="ECO:0007669"/>
    <property type="project" value="UniProtKB-ARBA"/>
</dbReference>
<proteinExistence type="predicted"/>
<evidence type="ECO:0000256" key="3">
    <source>
        <dbReference type="ARBA" id="ARBA00022827"/>
    </source>
</evidence>
<dbReference type="Gene3D" id="3.50.50.60">
    <property type="entry name" value="FAD/NAD(P)-binding domain"/>
    <property type="match status" value="1"/>
</dbReference>
<dbReference type="PANTHER" id="PTHR43004">
    <property type="entry name" value="TRK SYSTEM POTASSIUM UPTAKE PROTEIN"/>
    <property type="match status" value="1"/>
</dbReference>
<dbReference type="InterPro" id="IPR036188">
    <property type="entry name" value="FAD/NAD-bd_sf"/>
</dbReference>
<dbReference type="Proteomes" id="UP001215712">
    <property type="component" value="Unassembled WGS sequence"/>
</dbReference>
<keyword evidence="7" id="KW-1185">Reference proteome</keyword>
<sequence length="444" mass="49663">MSTNESHDTNFNSPRVLIIGAGPVGLFLALKLAQSGINSTIIEKEDSTSKLPRACGYAGIIQHEFVKVGIYDKIKEMGGFISVGPCWRKPLVDNDSGGKDLGEVVAKFKKSKPVDPSMPAGSGTLHFPQARLSEILLKEVISTCRVDVRFNSDLENIQDNLDDTVSITVKDLITGSSFSLSGTYLVGADGATSKTRKLLDIPFSGYTWDRKLIATDVLVYNQSGEESLHPTSFIMNDTHFGVITPLMQPKPDTRTLWRYTIGLPVNDPRSNDELLAPEHVESLYENYMPGPRPLDYEITNKSIYSIHQRLASTMRRDRVVLAGDSSHICNPFGGLGLNTGLLDAMALHDSLVMILKEGYSDEILDIYSDERRRSFQMFVDPMSTYNLLRIITQDAEKRTEEDWFFRALKNGNRRILKSLEKNSAENWATDMRAILRADENEMQL</sequence>
<gene>
    <name evidence="6" type="ORF">N7493_003545</name>
</gene>
<evidence type="ECO:0000256" key="1">
    <source>
        <dbReference type="ARBA" id="ARBA00001974"/>
    </source>
</evidence>
<reference evidence="6" key="2">
    <citation type="submission" date="2023-01" db="EMBL/GenBank/DDBJ databases">
        <authorList>
            <person name="Petersen C."/>
        </authorList>
    </citation>
    <scope>NUCLEOTIDE SEQUENCE</scope>
    <source>
        <strain evidence="6">IBT 17514</strain>
    </source>
</reference>
<evidence type="ECO:0000256" key="2">
    <source>
        <dbReference type="ARBA" id="ARBA00022630"/>
    </source>
</evidence>
<dbReference type="EMBL" id="JAQJAN010000004">
    <property type="protein sequence ID" value="KAJ5732064.1"/>
    <property type="molecule type" value="Genomic_DNA"/>
</dbReference>
<dbReference type="InterPro" id="IPR050641">
    <property type="entry name" value="RIFMO-like"/>
</dbReference>
<protein>
    <recommendedName>
        <fullName evidence="5">FAD-binding domain-containing protein</fullName>
    </recommendedName>
</protein>
<reference evidence="6" key="1">
    <citation type="journal article" date="2023" name="IMA Fungus">
        <title>Comparative genomic study of the Penicillium genus elucidates a diverse pangenome and 15 lateral gene transfer events.</title>
        <authorList>
            <person name="Petersen C."/>
            <person name="Sorensen T."/>
            <person name="Nielsen M.R."/>
            <person name="Sondergaard T.E."/>
            <person name="Sorensen J.L."/>
            <person name="Fitzpatrick D.A."/>
            <person name="Frisvad J.C."/>
            <person name="Nielsen K.L."/>
        </authorList>
    </citation>
    <scope>NUCLEOTIDE SEQUENCE</scope>
    <source>
        <strain evidence="6">IBT 17514</strain>
    </source>
</reference>
<keyword evidence="3" id="KW-0274">FAD</keyword>
<evidence type="ECO:0000256" key="4">
    <source>
        <dbReference type="ARBA" id="ARBA00023002"/>
    </source>
</evidence>
<dbReference type="Pfam" id="PF01494">
    <property type="entry name" value="FAD_binding_3"/>
    <property type="match status" value="1"/>
</dbReference>
<keyword evidence="4" id="KW-0560">Oxidoreductase</keyword>
<dbReference type="Gene3D" id="3.30.9.10">
    <property type="entry name" value="D-Amino Acid Oxidase, subunit A, domain 2"/>
    <property type="match status" value="1"/>
</dbReference>
<dbReference type="AlphaFoldDB" id="A0AAD6MXW5"/>